<dbReference type="Pfam" id="PF13041">
    <property type="entry name" value="PPR_2"/>
    <property type="match status" value="1"/>
</dbReference>
<dbReference type="Pfam" id="PF01535">
    <property type="entry name" value="PPR"/>
    <property type="match status" value="1"/>
</dbReference>
<evidence type="ECO:0000256" key="3">
    <source>
        <dbReference type="ARBA" id="ARBA00022737"/>
    </source>
</evidence>
<comment type="subcellular location">
    <subcellularLocation>
        <location evidence="1">Mitochondrion</location>
    </subcellularLocation>
</comment>
<evidence type="ECO:0000313" key="7">
    <source>
        <dbReference type="EMBL" id="KAJ6810189.1"/>
    </source>
</evidence>
<dbReference type="EMBL" id="JANAVB010032616">
    <property type="protein sequence ID" value="KAJ6810189.1"/>
    <property type="molecule type" value="Genomic_DNA"/>
</dbReference>
<dbReference type="GO" id="GO:0003729">
    <property type="term" value="F:mRNA binding"/>
    <property type="evidence" value="ECO:0007669"/>
    <property type="project" value="UniProtKB-ARBA"/>
</dbReference>
<dbReference type="PANTHER" id="PTHR45717">
    <property type="entry name" value="OS12G0527900 PROTEIN"/>
    <property type="match status" value="1"/>
</dbReference>
<feature type="repeat" description="PPR" evidence="6">
    <location>
        <begin position="192"/>
        <end position="226"/>
    </location>
</feature>
<evidence type="ECO:0000256" key="6">
    <source>
        <dbReference type="PROSITE-ProRule" id="PRU00708"/>
    </source>
</evidence>
<reference evidence="7" key="1">
    <citation type="journal article" date="2023" name="GigaByte">
        <title>Genome assembly of the bearded iris, Iris pallida Lam.</title>
        <authorList>
            <person name="Bruccoleri R.E."/>
            <person name="Oakeley E.J."/>
            <person name="Faust A.M.E."/>
            <person name="Altorfer M."/>
            <person name="Dessus-Babus S."/>
            <person name="Burckhardt D."/>
            <person name="Oertli M."/>
            <person name="Naumann U."/>
            <person name="Petersen F."/>
            <person name="Wong J."/>
        </authorList>
    </citation>
    <scope>NUCLEOTIDE SEQUENCE</scope>
    <source>
        <strain evidence="7">GSM-AAB239-AS_SAM_17_03QT</strain>
    </source>
</reference>
<keyword evidence="8" id="KW-1185">Reference proteome</keyword>
<comment type="caution">
    <text evidence="7">The sequence shown here is derived from an EMBL/GenBank/DDBJ whole genome shotgun (WGS) entry which is preliminary data.</text>
</comment>
<keyword evidence="3" id="KW-0677">Repeat</keyword>
<evidence type="ECO:0000256" key="2">
    <source>
        <dbReference type="ARBA" id="ARBA00007626"/>
    </source>
</evidence>
<dbReference type="InterPro" id="IPR011990">
    <property type="entry name" value="TPR-like_helical_dom_sf"/>
</dbReference>
<proteinExistence type="inferred from homology"/>
<dbReference type="NCBIfam" id="TIGR00756">
    <property type="entry name" value="PPR"/>
    <property type="match status" value="2"/>
</dbReference>
<comment type="similarity">
    <text evidence="2">Belongs to the PPR family. P subfamily.</text>
</comment>
<sequence>MTAKFPIRQLSWAISASRRLLPTASPASAAEAYSSAAVAAEEEEEATKKSREESGKHLYRRLSELGGAPEGAVSRTLNKWVREGRPVRAMELMKHVKDLRKYRRYKHALEIMDWMINIKGMNMSYTNHAIRLDLIAKVKGVESAEDYFANLPESAKNQRTYGALFNCYCSEKMEDKVITLYQNMKELNLVCNTLVHNNLMSLYMKLGKPEKVPTVHEQMKTNNVAPDNMTYCILMNSYASLNDVESVEGVIHQVEEGGEVIPHWSTYSTLAGIYNSARLFKKSESALKKLEELIDSRDREPFHFLMSLYAGAGNLQEVHRVWKSLKTTFTKQTNMSYLTMLQALNKLDDIDGLKACYKEWESVFAFYDVKLTNLAIGAHLRHGMVEEAESLSRKAREKGGAYDFRTCDLFMDYYLKNDEIRAALNWLEAAVQIVKEADEWKLDGDKIKLFMNYYEKEKDVDRAEKFCKVLESLNCLGVEAYESLLRTYVASGRKDSSLRERIKEDNIELVPTIQNLIDAVCGSK</sequence>
<feature type="repeat" description="PPR" evidence="6">
    <location>
        <begin position="157"/>
        <end position="191"/>
    </location>
</feature>
<dbReference type="AlphaFoldDB" id="A0AAX6F1Y5"/>
<keyword evidence="5" id="KW-0496">Mitochondrion</keyword>
<dbReference type="Gene3D" id="1.25.40.10">
    <property type="entry name" value="Tetratricopeptide repeat domain"/>
    <property type="match status" value="2"/>
</dbReference>
<evidence type="ECO:0000256" key="4">
    <source>
        <dbReference type="ARBA" id="ARBA00022946"/>
    </source>
</evidence>
<dbReference type="InterPro" id="IPR002885">
    <property type="entry name" value="PPR_rpt"/>
</dbReference>
<dbReference type="GO" id="GO:0005739">
    <property type="term" value="C:mitochondrion"/>
    <property type="evidence" value="ECO:0007669"/>
    <property type="project" value="UniProtKB-SubCell"/>
</dbReference>
<dbReference type="Proteomes" id="UP001140949">
    <property type="component" value="Unassembled WGS sequence"/>
</dbReference>
<protein>
    <submittedName>
        <fullName evidence="7">Pentatricopeptide repeat-containing protein-like, mitochondrial</fullName>
    </submittedName>
</protein>
<evidence type="ECO:0000256" key="5">
    <source>
        <dbReference type="ARBA" id="ARBA00023128"/>
    </source>
</evidence>
<dbReference type="FunFam" id="1.25.40.10:FF:000385">
    <property type="entry name" value="Pentatricopeptide repeat-containing protein mitochondrial"/>
    <property type="match status" value="1"/>
</dbReference>
<organism evidence="7 8">
    <name type="scientific">Iris pallida</name>
    <name type="common">Sweet iris</name>
    <dbReference type="NCBI Taxonomy" id="29817"/>
    <lineage>
        <taxon>Eukaryota</taxon>
        <taxon>Viridiplantae</taxon>
        <taxon>Streptophyta</taxon>
        <taxon>Embryophyta</taxon>
        <taxon>Tracheophyta</taxon>
        <taxon>Spermatophyta</taxon>
        <taxon>Magnoliopsida</taxon>
        <taxon>Liliopsida</taxon>
        <taxon>Asparagales</taxon>
        <taxon>Iridaceae</taxon>
        <taxon>Iridoideae</taxon>
        <taxon>Irideae</taxon>
        <taxon>Iris</taxon>
    </lineage>
</organism>
<reference evidence="7" key="2">
    <citation type="submission" date="2023-04" db="EMBL/GenBank/DDBJ databases">
        <authorList>
            <person name="Bruccoleri R.E."/>
            <person name="Oakeley E.J."/>
            <person name="Faust A.-M."/>
            <person name="Dessus-Babus S."/>
            <person name="Altorfer M."/>
            <person name="Burckhardt D."/>
            <person name="Oertli M."/>
            <person name="Naumann U."/>
            <person name="Petersen F."/>
            <person name="Wong J."/>
        </authorList>
    </citation>
    <scope>NUCLEOTIDE SEQUENCE</scope>
    <source>
        <strain evidence="7">GSM-AAB239-AS_SAM_17_03QT</strain>
        <tissue evidence="7">Leaf</tissue>
    </source>
</reference>
<evidence type="ECO:0000256" key="1">
    <source>
        <dbReference type="ARBA" id="ARBA00004173"/>
    </source>
</evidence>
<evidence type="ECO:0000313" key="8">
    <source>
        <dbReference type="Proteomes" id="UP001140949"/>
    </source>
</evidence>
<keyword evidence="4" id="KW-0809">Transit peptide</keyword>
<dbReference type="FunFam" id="1.25.40.10:FF:000618">
    <property type="entry name" value="Pentatricopeptide repeat-containing protein mitochondrial"/>
    <property type="match status" value="1"/>
</dbReference>
<name>A0AAX6F1Y5_IRIPA</name>
<gene>
    <name evidence="7" type="ORF">M6B38_158215</name>
</gene>
<dbReference type="PANTHER" id="PTHR45717:SF8">
    <property type="entry name" value="OS01G0301000 PROTEIN"/>
    <property type="match status" value="1"/>
</dbReference>
<dbReference type="PROSITE" id="PS51375">
    <property type="entry name" value="PPR"/>
    <property type="match status" value="2"/>
</dbReference>
<accession>A0AAX6F1Y5</accession>